<feature type="domain" description="RRM" evidence="12">
    <location>
        <begin position="99"/>
        <end position="186"/>
    </location>
</feature>
<dbReference type="AlphaFoldDB" id="A0AA51UB21"/>
<dbReference type="CDD" id="cd12381">
    <property type="entry name" value="RRM4_I_PABPs"/>
    <property type="match status" value="1"/>
</dbReference>
<evidence type="ECO:0000256" key="11">
    <source>
        <dbReference type="SAM" id="MobiDB-lite"/>
    </source>
</evidence>
<dbReference type="SMART" id="SM00360">
    <property type="entry name" value="RRM"/>
    <property type="match status" value="4"/>
</dbReference>
<dbReference type="GO" id="GO:0005634">
    <property type="term" value="C:nucleus"/>
    <property type="evidence" value="ECO:0007669"/>
    <property type="project" value="UniProtKB-SubCell"/>
</dbReference>
<keyword evidence="5" id="KW-0677">Repeat</keyword>
<dbReference type="InterPro" id="IPR002004">
    <property type="entry name" value="PABP_HYD_C"/>
</dbReference>
<dbReference type="InterPro" id="IPR012677">
    <property type="entry name" value="Nucleotide-bd_a/b_plait_sf"/>
</dbReference>
<name>A0AA51UB21_EUGGR</name>
<evidence type="ECO:0000313" key="14">
    <source>
        <dbReference type="EMBL" id="WMV69941.1"/>
    </source>
</evidence>
<evidence type="ECO:0000256" key="4">
    <source>
        <dbReference type="ARBA" id="ARBA00022490"/>
    </source>
</evidence>
<feature type="domain" description="PABC" evidence="13">
    <location>
        <begin position="538"/>
        <end position="615"/>
    </location>
</feature>
<dbReference type="FunFam" id="3.30.70.330:FF:000651">
    <property type="entry name" value="Poly(A) binding protein cytoplasmic 1 like"/>
    <property type="match status" value="1"/>
</dbReference>
<comment type="subcellular location">
    <subcellularLocation>
        <location evidence="2 10">Cytoplasm</location>
    </subcellularLocation>
    <subcellularLocation>
        <location evidence="1">Nucleus</location>
    </subcellularLocation>
</comment>
<dbReference type="FunFam" id="3.30.70.330:FF:000648">
    <property type="entry name" value="Polyadenylate-binding protein"/>
    <property type="match status" value="1"/>
</dbReference>
<feature type="compositionally biased region" description="Pro residues" evidence="11">
    <location>
        <begin position="513"/>
        <end position="526"/>
    </location>
</feature>
<dbReference type="InterPro" id="IPR034364">
    <property type="entry name" value="PABP_RRM1"/>
</dbReference>
<keyword evidence="7 9" id="KW-0694">RNA-binding</keyword>
<dbReference type="PROSITE" id="PS50102">
    <property type="entry name" value="RRM"/>
    <property type="match status" value="4"/>
</dbReference>
<dbReference type="InterPro" id="IPR035979">
    <property type="entry name" value="RBD_domain_sf"/>
</dbReference>
<organism evidence="14">
    <name type="scientific">Euglena gracilis</name>
    <dbReference type="NCBI Taxonomy" id="3039"/>
    <lineage>
        <taxon>Eukaryota</taxon>
        <taxon>Discoba</taxon>
        <taxon>Euglenozoa</taxon>
        <taxon>Euglenida</taxon>
        <taxon>Spirocuta</taxon>
        <taxon>Euglenophyceae</taxon>
        <taxon>Euglenales</taxon>
        <taxon>Euglenaceae</taxon>
        <taxon>Euglena</taxon>
    </lineage>
</organism>
<dbReference type="Gene3D" id="1.10.1900.10">
    <property type="entry name" value="c-terminal domain of poly(a) binding protein"/>
    <property type="match status" value="1"/>
</dbReference>
<dbReference type="GO" id="GO:0003723">
    <property type="term" value="F:RNA binding"/>
    <property type="evidence" value="ECO:0007669"/>
    <property type="project" value="UniProtKB-UniRule"/>
</dbReference>
<evidence type="ECO:0000256" key="5">
    <source>
        <dbReference type="ARBA" id="ARBA00022737"/>
    </source>
</evidence>
<dbReference type="CDD" id="cd12379">
    <property type="entry name" value="RRM2_I_PABPs"/>
    <property type="match status" value="1"/>
</dbReference>
<dbReference type="SMART" id="SM00361">
    <property type="entry name" value="RRM_1"/>
    <property type="match status" value="3"/>
</dbReference>
<dbReference type="Gene3D" id="3.30.70.330">
    <property type="match status" value="4"/>
</dbReference>
<evidence type="ECO:0000256" key="6">
    <source>
        <dbReference type="ARBA" id="ARBA00022845"/>
    </source>
</evidence>
<dbReference type="EMBL" id="OQ397609">
    <property type="protein sequence ID" value="WMV69941.1"/>
    <property type="molecule type" value="mRNA"/>
</dbReference>
<keyword evidence="8" id="KW-0539">Nucleus</keyword>
<evidence type="ECO:0000256" key="3">
    <source>
        <dbReference type="ARBA" id="ARBA00008557"/>
    </source>
</evidence>
<comment type="function">
    <text evidence="10">Binds the poly(A) tail of mRNA.</text>
</comment>
<evidence type="ECO:0000259" key="12">
    <source>
        <dbReference type="PROSITE" id="PS50102"/>
    </source>
</evidence>
<dbReference type="FunFam" id="1.10.1900.10:FF:000006">
    <property type="entry name" value="Polyadenylate-binding protein"/>
    <property type="match status" value="1"/>
</dbReference>
<dbReference type="Pfam" id="PF00076">
    <property type="entry name" value="RRM_1"/>
    <property type="match status" value="4"/>
</dbReference>
<dbReference type="InterPro" id="IPR003954">
    <property type="entry name" value="RRM_euk-type"/>
</dbReference>
<dbReference type="SUPFAM" id="SSF54928">
    <property type="entry name" value="RNA-binding domain, RBD"/>
    <property type="match status" value="2"/>
</dbReference>
<dbReference type="SMART" id="SM00517">
    <property type="entry name" value="PolyA"/>
    <property type="match status" value="1"/>
</dbReference>
<dbReference type="CDD" id="cd12378">
    <property type="entry name" value="RRM1_I_PABPs"/>
    <property type="match status" value="1"/>
</dbReference>
<evidence type="ECO:0000256" key="2">
    <source>
        <dbReference type="ARBA" id="ARBA00004496"/>
    </source>
</evidence>
<dbReference type="InterPro" id="IPR036053">
    <property type="entry name" value="PABP-dom"/>
</dbReference>
<dbReference type="PANTHER" id="PTHR24012">
    <property type="entry name" value="RNA BINDING PROTEIN"/>
    <property type="match status" value="1"/>
</dbReference>
<dbReference type="InterPro" id="IPR000504">
    <property type="entry name" value="RRM_dom"/>
</dbReference>
<feature type="region of interest" description="Disordered" evidence="11">
    <location>
        <begin position="485"/>
        <end position="526"/>
    </location>
</feature>
<dbReference type="GO" id="GO:0005737">
    <property type="term" value="C:cytoplasm"/>
    <property type="evidence" value="ECO:0007669"/>
    <property type="project" value="UniProtKB-SubCell"/>
</dbReference>
<dbReference type="Pfam" id="PF00658">
    <property type="entry name" value="MLLE"/>
    <property type="match status" value="1"/>
</dbReference>
<comment type="similarity">
    <text evidence="3 10">Belongs to the polyadenylate-binding protein type-1 family.</text>
</comment>
<feature type="domain" description="RRM" evidence="12">
    <location>
        <begin position="11"/>
        <end position="89"/>
    </location>
</feature>
<evidence type="ECO:0000256" key="8">
    <source>
        <dbReference type="ARBA" id="ARBA00023242"/>
    </source>
</evidence>
<dbReference type="SUPFAM" id="SSF63570">
    <property type="entry name" value="PABC (PABP) domain"/>
    <property type="match status" value="1"/>
</dbReference>
<evidence type="ECO:0000256" key="7">
    <source>
        <dbReference type="ARBA" id="ARBA00022884"/>
    </source>
</evidence>
<sequence>MATQQPQQPNASLYVGDLPAEITEAMLFDLFKAVGPVLSIRVCRDAVTRRSLSYAYVNFQNPVDAERALETLNYHQIKGSPIRIMWSHRDPSLRKTGSGNIFIKNLHKSIDNQTLYDTFSQFGNILSCKVATDPNGESRGYGFVHFESEESAKAAIEKVNGMLLKSMQVFVGPFVRRALRIQEHAGSYTNVYIKQVKTGITEEEISGFFGKIGPIESHVLKHDRKDRPFAFVDFKNHDDAVKAVTEFHDKEIEGITEEGQKIYIGRAQKKGERLEEQRKRVSQLRARKMHEYSGSNLYVKNLDDNVDDAGLKAAFEKFGEITSAKVMMDDVNPGLSKGFGFVCFKDAESANKAISEMNGHLLGVKPLYVNVAQRKEVRRATLEVQYAARMTRMPGPSVPSAGGQPGMGYPPMYPPTPGYSAFPPSGSYFYPPGPAAPQRAAMTQAPKWAQQQQGIPGMPFPGQMSLQQAQMPMRPPPQQQAGLARRVMPGQGRAPAPPQMGRGPLAGKGLPRGIPPQARPLAPPSALPPPGLRGPGVDDTLSAAALLDMAPDQQKNALGERLFARISTSQPEYAAKITGMLLEMDVTECLNLLESPEVLDSKIAEALAVLQAHDSPDQD</sequence>
<keyword evidence="6" id="KW-0810">Translation regulation</keyword>
<evidence type="ECO:0000256" key="9">
    <source>
        <dbReference type="PROSITE-ProRule" id="PRU00176"/>
    </source>
</evidence>
<feature type="domain" description="RRM" evidence="12">
    <location>
        <begin position="295"/>
        <end position="374"/>
    </location>
</feature>
<dbReference type="FunFam" id="3.30.70.330:FF:000003">
    <property type="entry name" value="Polyadenylate-binding protein"/>
    <property type="match status" value="1"/>
</dbReference>
<keyword evidence="4 10" id="KW-0963">Cytoplasm</keyword>
<dbReference type="InterPro" id="IPR006515">
    <property type="entry name" value="PABP_1234"/>
</dbReference>
<dbReference type="InterPro" id="IPR045305">
    <property type="entry name" value="RRM2_I_PABPs"/>
</dbReference>
<proteinExistence type="evidence at transcript level"/>
<feature type="domain" description="RRM" evidence="12">
    <location>
        <begin position="189"/>
        <end position="269"/>
    </location>
</feature>
<accession>A0AA51UB21</accession>
<dbReference type="PROSITE" id="PS51309">
    <property type="entry name" value="PABC"/>
    <property type="match status" value="1"/>
</dbReference>
<evidence type="ECO:0000256" key="10">
    <source>
        <dbReference type="RuleBase" id="RU362004"/>
    </source>
</evidence>
<evidence type="ECO:0000259" key="13">
    <source>
        <dbReference type="PROSITE" id="PS51309"/>
    </source>
</evidence>
<gene>
    <name evidence="14" type="primary">PABP1A</name>
</gene>
<dbReference type="GO" id="GO:0006417">
    <property type="term" value="P:regulation of translation"/>
    <property type="evidence" value="ECO:0007669"/>
    <property type="project" value="UniProtKB-KW"/>
</dbReference>
<protein>
    <recommendedName>
        <fullName evidence="10">Polyadenylate-binding protein</fullName>
        <shortName evidence="10">PABP</shortName>
    </recommendedName>
</protein>
<dbReference type="NCBIfam" id="TIGR01628">
    <property type="entry name" value="PABP-1234"/>
    <property type="match status" value="1"/>
</dbReference>
<reference evidence="14" key="1">
    <citation type="journal article" date="2023" name="Acta Biochim. Biophys. Sin.">
        <title>Transcriptomic and genomic identification of spliceosomal genes from Euglena gracilis.</title>
        <authorList>
            <person name="Gao P."/>
            <person name="Zhong Y."/>
            <person name="Sun C."/>
        </authorList>
    </citation>
    <scope>NUCLEOTIDE SEQUENCE</scope>
</reference>
<evidence type="ECO:0000256" key="1">
    <source>
        <dbReference type="ARBA" id="ARBA00004123"/>
    </source>
</evidence>